<accession>A0A4W2C5K3</accession>
<organism evidence="1 2">
    <name type="scientific">Bos indicus x Bos taurus</name>
    <name type="common">Hybrid cattle</name>
    <dbReference type="NCBI Taxonomy" id="30522"/>
    <lineage>
        <taxon>Eukaryota</taxon>
        <taxon>Metazoa</taxon>
        <taxon>Chordata</taxon>
        <taxon>Craniata</taxon>
        <taxon>Vertebrata</taxon>
        <taxon>Euteleostomi</taxon>
        <taxon>Mammalia</taxon>
        <taxon>Eutheria</taxon>
        <taxon>Laurasiatheria</taxon>
        <taxon>Artiodactyla</taxon>
        <taxon>Ruminantia</taxon>
        <taxon>Pecora</taxon>
        <taxon>Bovidae</taxon>
        <taxon>Bovinae</taxon>
        <taxon>Bos</taxon>
    </lineage>
</organism>
<dbReference type="OMA" id="CGDTYRE"/>
<name>A0A4W2C5K3_BOBOX</name>
<evidence type="ECO:0000313" key="3">
    <source>
        <dbReference type="Proteomes" id="UP000429181"/>
    </source>
</evidence>
<dbReference type="Ensembl" id="ENSBIXT00000000727.1">
    <property type="protein sequence ID" value="ENSBIXP00000008044.1"/>
    <property type="gene ID" value="ENSBIXG00000013831.1"/>
</dbReference>
<dbReference type="Ensembl" id="ENSBIXT00005048999.1">
    <property type="protein sequence ID" value="ENSBIXP00005039107.1"/>
    <property type="gene ID" value="ENSBIXG00005021417.1"/>
</dbReference>
<proteinExistence type="predicted"/>
<evidence type="ECO:0000313" key="1">
    <source>
        <dbReference type="Ensembl" id="ENSBIXP00000008044.1"/>
    </source>
</evidence>
<protein>
    <submittedName>
        <fullName evidence="1">Uncharacterized protein</fullName>
    </submittedName>
</protein>
<keyword evidence="2" id="KW-1185">Reference proteome</keyword>
<dbReference type="Proteomes" id="UP000429181">
    <property type="component" value="Chromosome 26"/>
</dbReference>
<sequence length="66" mass="7255">FADGNSNPMYVCVCVRALFLPLMEGEIPAIGLRNNKQKKLKTSHQSLLRFPSLSLPNLEVVGSLPT</sequence>
<dbReference type="Proteomes" id="UP000314981">
    <property type="component" value="Chromosome 26"/>
</dbReference>
<dbReference type="GeneTree" id="ENSGT00960000193206"/>
<dbReference type="AlphaFoldDB" id="A0A4W2C5K3"/>
<reference evidence="1" key="2">
    <citation type="submission" date="2025-05" db="UniProtKB">
        <authorList>
            <consortium name="Ensembl"/>
        </authorList>
    </citation>
    <scope>IDENTIFICATION</scope>
</reference>
<reference evidence="2 3" key="1">
    <citation type="submission" date="2018-11" db="EMBL/GenBank/DDBJ databases">
        <title>Haplotype-resolved cattle genomes.</title>
        <authorList>
            <person name="Low W.Y."/>
            <person name="Tearle R."/>
            <person name="Bickhart D.M."/>
            <person name="Rosen B.D."/>
            <person name="Koren S."/>
            <person name="Rhie A."/>
            <person name="Hiendleder S."/>
            <person name="Phillippy A.M."/>
            <person name="Smith T.P.L."/>
            <person name="Williams J.L."/>
        </authorList>
    </citation>
    <scope>NUCLEOTIDE SEQUENCE [LARGE SCALE GENOMIC DNA]</scope>
</reference>
<evidence type="ECO:0000313" key="2">
    <source>
        <dbReference type="Proteomes" id="UP000314981"/>
    </source>
</evidence>